<reference evidence="1 2" key="1">
    <citation type="journal article" date="2012" name="Science">
        <title>The Paleozoic origin of enzymatic lignin decomposition reconstructed from 31 fungal genomes.</title>
        <authorList>
            <person name="Floudas D."/>
            <person name="Binder M."/>
            <person name="Riley R."/>
            <person name="Barry K."/>
            <person name="Blanchette R.A."/>
            <person name="Henrissat B."/>
            <person name="Martinez A.T."/>
            <person name="Otillar R."/>
            <person name="Spatafora J.W."/>
            <person name="Yadav J.S."/>
            <person name="Aerts A."/>
            <person name="Benoit I."/>
            <person name="Boyd A."/>
            <person name="Carlson A."/>
            <person name="Copeland A."/>
            <person name="Coutinho P.M."/>
            <person name="de Vries R.P."/>
            <person name="Ferreira P."/>
            <person name="Findley K."/>
            <person name="Foster B."/>
            <person name="Gaskell J."/>
            <person name="Glotzer D."/>
            <person name="Gorecki P."/>
            <person name="Heitman J."/>
            <person name="Hesse C."/>
            <person name="Hori C."/>
            <person name="Igarashi K."/>
            <person name="Jurgens J.A."/>
            <person name="Kallen N."/>
            <person name="Kersten P."/>
            <person name="Kohler A."/>
            <person name="Kuees U."/>
            <person name="Kumar T.K.A."/>
            <person name="Kuo A."/>
            <person name="LaButti K."/>
            <person name="Larrondo L.F."/>
            <person name="Lindquist E."/>
            <person name="Ling A."/>
            <person name="Lombard V."/>
            <person name="Lucas S."/>
            <person name="Lundell T."/>
            <person name="Martin R."/>
            <person name="McLaughlin D.J."/>
            <person name="Morgenstern I."/>
            <person name="Morin E."/>
            <person name="Murat C."/>
            <person name="Nagy L.G."/>
            <person name="Nolan M."/>
            <person name="Ohm R.A."/>
            <person name="Patyshakuliyeva A."/>
            <person name="Rokas A."/>
            <person name="Ruiz-Duenas F.J."/>
            <person name="Sabat G."/>
            <person name="Salamov A."/>
            <person name="Samejima M."/>
            <person name="Schmutz J."/>
            <person name="Slot J.C."/>
            <person name="St John F."/>
            <person name="Stenlid J."/>
            <person name="Sun H."/>
            <person name="Sun S."/>
            <person name="Syed K."/>
            <person name="Tsang A."/>
            <person name="Wiebenga A."/>
            <person name="Young D."/>
            <person name="Pisabarro A."/>
            <person name="Eastwood D.C."/>
            <person name="Martin F."/>
            <person name="Cullen D."/>
            <person name="Grigoriev I.V."/>
            <person name="Hibbett D.S."/>
        </authorList>
    </citation>
    <scope>NUCLEOTIDE SEQUENCE [LARGE SCALE GENOMIC DNA]</scope>
    <source>
        <strain evidence="1 2">MD-104</strain>
    </source>
</reference>
<organism evidence="1 2">
    <name type="scientific">Wolfiporia cocos (strain MD-104)</name>
    <name type="common">Brown rot fungus</name>
    <dbReference type="NCBI Taxonomy" id="742152"/>
    <lineage>
        <taxon>Eukaryota</taxon>
        <taxon>Fungi</taxon>
        <taxon>Dikarya</taxon>
        <taxon>Basidiomycota</taxon>
        <taxon>Agaricomycotina</taxon>
        <taxon>Agaricomycetes</taxon>
        <taxon>Polyporales</taxon>
        <taxon>Phaeolaceae</taxon>
        <taxon>Wolfiporia</taxon>
    </lineage>
</organism>
<evidence type="ECO:0000313" key="1">
    <source>
        <dbReference type="EMBL" id="PCH36356.1"/>
    </source>
</evidence>
<accession>A0A2H3J2F0</accession>
<dbReference type="OrthoDB" id="3156934at2759"/>
<dbReference type="Proteomes" id="UP000218811">
    <property type="component" value="Unassembled WGS sequence"/>
</dbReference>
<name>A0A2H3J2F0_WOLCO</name>
<gene>
    <name evidence="1" type="ORF">WOLCODRAFT_166865</name>
</gene>
<proteinExistence type="predicted"/>
<sequence>MCKHIPWRMVRTLVVSDLSYGSASEWIAAFRLLKQVTTLEVSGNTDTLELAHALCSRVRKSGKPTPASRKTSTSMKLFPLLRSISFSNVRFAEWETYDVGLVGELTELLLDCLTRRRGRGVKIRRLQITNCYNIDDRDIELLRELVPSVDWDSKVIVHEPECGTESSVSDYDEDFNPFDDPFFDPGPIFRGWW</sequence>
<dbReference type="EMBL" id="KB467876">
    <property type="protein sequence ID" value="PCH36356.1"/>
    <property type="molecule type" value="Genomic_DNA"/>
</dbReference>
<dbReference type="OMA" id="CTNTCED"/>
<dbReference type="AlphaFoldDB" id="A0A2H3J2F0"/>
<evidence type="ECO:0000313" key="2">
    <source>
        <dbReference type="Proteomes" id="UP000218811"/>
    </source>
</evidence>
<protein>
    <submittedName>
        <fullName evidence="1">Uncharacterized protein</fullName>
    </submittedName>
</protein>
<keyword evidence="2" id="KW-1185">Reference proteome</keyword>